<dbReference type="InterPro" id="IPR036259">
    <property type="entry name" value="MFS_trans_sf"/>
</dbReference>
<dbReference type="PANTHER" id="PTHR42718">
    <property type="entry name" value="MAJOR FACILITATOR SUPERFAMILY MULTIDRUG TRANSPORTER MFSC"/>
    <property type="match status" value="1"/>
</dbReference>
<dbReference type="PANTHER" id="PTHR42718:SF9">
    <property type="entry name" value="MAJOR FACILITATOR SUPERFAMILY MULTIDRUG TRANSPORTER MFSC"/>
    <property type="match status" value="1"/>
</dbReference>
<gene>
    <name evidence="8" type="ORF">ASZ90_018004</name>
</gene>
<feature type="transmembrane region" description="Helical" evidence="6">
    <location>
        <begin position="221"/>
        <end position="238"/>
    </location>
</feature>
<keyword evidence="2" id="KW-0813">Transport</keyword>
<dbReference type="Pfam" id="PF07690">
    <property type="entry name" value="MFS_1"/>
    <property type="match status" value="2"/>
</dbReference>
<sequence>MENNISKNQVLVTIAIASFLTPFMLSATNIALPSIQRDFAANAVMLSWIATSFLLSTAVFLVPAGKIADIYGRKKLFIIGVVIFTLASLLSAFVPSIEWLILMRIFQGLGGSIVMTTAVAILTSVYPPRERGKALGVNVSMVYIGLASGPTLGGLLTTHLGWRSIFFMAVPLGIITVLLTIYYLKGEWADAQDEKLDIGGSLIYAFSLIAVTYGLTLLPAPSGILYLLVGLLGAAAFVKSQLSARYPVFNVRLFKNNRVFAFSNIAALINYGATAGVTFLLSLYLQYIKGMPPQTAGLVLIVQPIIQALLSPAAGKLSDKIEPRLIASLGMASTSLGLFLLIFLHSETSIPYIITTLIVLGVGFALFGSPNTNAVMGSVSRQYYGIASGSVSTMRLLGQNFSMALATLMITLYIGKAPITPPTYDLFLASSHISFSIFTLLCIVGIYFSYSRGKMHTVDDAAEEKHPEP</sequence>
<dbReference type="AlphaFoldDB" id="A0A0W8E877"/>
<keyword evidence="3 6" id="KW-0812">Transmembrane</keyword>
<protein>
    <submittedName>
        <fullName evidence="8">Efflux pump antibiotic resistance protein</fullName>
    </submittedName>
</protein>
<dbReference type="InterPro" id="IPR011701">
    <property type="entry name" value="MFS"/>
</dbReference>
<feature type="transmembrane region" description="Helical" evidence="6">
    <location>
        <begin position="350"/>
        <end position="368"/>
    </location>
</feature>
<feature type="transmembrane region" description="Helical" evidence="6">
    <location>
        <begin position="165"/>
        <end position="184"/>
    </location>
</feature>
<dbReference type="InterPro" id="IPR020846">
    <property type="entry name" value="MFS_dom"/>
</dbReference>
<feature type="transmembrane region" description="Helical" evidence="6">
    <location>
        <begin position="426"/>
        <end position="448"/>
    </location>
</feature>
<comment type="subcellular location">
    <subcellularLocation>
        <location evidence="1">Membrane</location>
        <topology evidence="1">Multi-pass membrane protein</topology>
    </subcellularLocation>
</comment>
<dbReference type="InterPro" id="IPR005829">
    <property type="entry name" value="Sugar_transporter_CS"/>
</dbReference>
<keyword evidence="5 6" id="KW-0472">Membrane</keyword>
<feature type="transmembrane region" description="Helical" evidence="6">
    <location>
        <begin position="296"/>
        <end position="313"/>
    </location>
</feature>
<feature type="domain" description="Major facilitator superfamily (MFS) profile" evidence="7">
    <location>
        <begin position="10"/>
        <end position="454"/>
    </location>
</feature>
<accession>A0A0W8E877</accession>
<organism evidence="8">
    <name type="scientific">hydrocarbon metagenome</name>
    <dbReference type="NCBI Taxonomy" id="938273"/>
    <lineage>
        <taxon>unclassified sequences</taxon>
        <taxon>metagenomes</taxon>
        <taxon>ecological metagenomes</taxon>
    </lineage>
</organism>
<dbReference type="PROSITE" id="PS50850">
    <property type="entry name" value="MFS"/>
    <property type="match status" value="1"/>
</dbReference>
<feature type="transmembrane region" description="Helical" evidence="6">
    <location>
        <begin position="43"/>
        <end position="64"/>
    </location>
</feature>
<name>A0A0W8E877_9ZZZZ</name>
<evidence type="ECO:0000256" key="1">
    <source>
        <dbReference type="ARBA" id="ARBA00004141"/>
    </source>
</evidence>
<evidence type="ECO:0000256" key="6">
    <source>
        <dbReference type="SAM" id="Phobius"/>
    </source>
</evidence>
<keyword evidence="4 6" id="KW-1133">Transmembrane helix</keyword>
<reference evidence="8" key="1">
    <citation type="journal article" date="2015" name="Proc. Natl. Acad. Sci. U.S.A.">
        <title>Networks of energetic and metabolic interactions define dynamics in microbial communities.</title>
        <authorList>
            <person name="Embree M."/>
            <person name="Liu J.K."/>
            <person name="Al-Bassam M.M."/>
            <person name="Zengler K."/>
        </authorList>
    </citation>
    <scope>NUCLEOTIDE SEQUENCE</scope>
</reference>
<dbReference type="PROSITE" id="PS00216">
    <property type="entry name" value="SUGAR_TRANSPORT_1"/>
    <property type="match status" value="1"/>
</dbReference>
<feature type="transmembrane region" description="Helical" evidence="6">
    <location>
        <begin position="396"/>
        <end position="414"/>
    </location>
</feature>
<feature type="transmembrane region" description="Helical" evidence="6">
    <location>
        <begin position="101"/>
        <end position="122"/>
    </location>
</feature>
<dbReference type="EMBL" id="LNQE01001844">
    <property type="protein sequence ID" value="KUG04643.1"/>
    <property type="molecule type" value="Genomic_DNA"/>
</dbReference>
<dbReference type="GO" id="GO:0016020">
    <property type="term" value="C:membrane"/>
    <property type="evidence" value="ECO:0007669"/>
    <property type="project" value="UniProtKB-SubCell"/>
</dbReference>
<dbReference type="CDD" id="cd17321">
    <property type="entry name" value="MFS_MMR_MDR_like"/>
    <property type="match status" value="1"/>
</dbReference>
<evidence type="ECO:0000256" key="4">
    <source>
        <dbReference type="ARBA" id="ARBA00022989"/>
    </source>
</evidence>
<dbReference type="Gene3D" id="1.20.1720.10">
    <property type="entry name" value="Multidrug resistance protein D"/>
    <property type="match status" value="1"/>
</dbReference>
<evidence type="ECO:0000256" key="3">
    <source>
        <dbReference type="ARBA" id="ARBA00022692"/>
    </source>
</evidence>
<dbReference type="Gene3D" id="1.20.1250.20">
    <property type="entry name" value="MFS general substrate transporter like domains"/>
    <property type="match status" value="1"/>
</dbReference>
<dbReference type="GO" id="GO:0022857">
    <property type="term" value="F:transmembrane transporter activity"/>
    <property type="evidence" value="ECO:0007669"/>
    <property type="project" value="InterPro"/>
</dbReference>
<feature type="transmembrane region" description="Helical" evidence="6">
    <location>
        <begin position="76"/>
        <end position="95"/>
    </location>
</feature>
<evidence type="ECO:0000256" key="5">
    <source>
        <dbReference type="ARBA" id="ARBA00023136"/>
    </source>
</evidence>
<evidence type="ECO:0000256" key="2">
    <source>
        <dbReference type="ARBA" id="ARBA00022448"/>
    </source>
</evidence>
<dbReference type="SUPFAM" id="SSF103473">
    <property type="entry name" value="MFS general substrate transporter"/>
    <property type="match status" value="1"/>
</dbReference>
<feature type="transmembrane region" description="Helical" evidence="6">
    <location>
        <begin position="134"/>
        <end position="153"/>
    </location>
</feature>
<feature type="transmembrane region" description="Helical" evidence="6">
    <location>
        <begin position="196"/>
        <end position="215"/>
    </location>
</feature>
<evidence type="ECO:0000259" key="7">
    <source>
        <dbReference type="PROSITE" id="PS50850"/>
    </source>
</evidence>
<evidence type="ECO:0000313" key="8">
    <source>
        <dbReference type="EMBL" id="KUG04643.1"/>
    </source>
</evidence>
<dbReference type="PRINTS" id="PR01036">
    <property type="entry name" value="TCRTETB"/>
</dbReference>
<dbReference type="FunFam" id="1.20.1250.20:FF:000503">
    <property type="entry name" value="Drug resistance transporter, EmrB/QacA subfamily"/>
    <property type="match status" value="1"/>
</dbReference>
<feature type="transmembrane region" description="Helical" evidence="6">
    <location>
        <begin position="259"/>
        <end position="284"/>
    </location>
</feature>
<comment type="caution">
    <text evidence="8">The sequence shown here is derived from an EMBL/GenBank/DDBJ whole genome shotgun (WGS) entry which is preliminary data.</text>
</comment>
<feature type="transmembrane region" description="Helical" evidence="6">
    <location>
        <begin position="325"/>
        <end position="344"/>
    </location>
</feature>
<proteinExistence type="predicted"/>